<comment type="catalytic activity">
    <reaction evidence="9">
        <text>GTP + succinate + CoA = succinyl-CoA + GDP + phosphate</text>
        <dbReference type="Rhea" id="RHEA:22120"/>
        <dbReference type="ChEBI" id="CHEBI:30031"/>
        <dbReference type="ChEBI" id="CHEBI:37565"/>
        <dbReference type="ChEBI" id="CHEBI:43474"/>
        <dbReference type="ChEBI" id="CHEBI:57287"/>
        <dbReference type="ChEBI" id="CHEBI:57292"/>
        <dbReference type="ChEBI" id="CHEBI:58189"/>
    </reaction>
    <physiologicalReaction direction="right-to-left" evidence="9">
        <dbReference type="Rhea" id="RHEA:22122"/>
    </physiologicalReaction>
</comment>
<dbReference type="GO" id="GO:0005524">
    <property type="term" value="F:ATP binding"/>
    <property type="evidence" value="ECO:0007669"/>
    <property type="project" value="UniProtKB-UniRule"/>
</dbReference>
<dbReference type="InterPro" id="IPR017866">
    <property type="entry name" value="Succ-CoA_synthase_bsu_CS"/>
</dbReference>
<dbReference type="SUPFAM" id="SSF56059">
    <property type="entry name" value="Glutathione synthetase ATP-binding domain-like"/>
    <property type="match status" value="1"/>
</dbReference>
<evidence type="ECO:0000256" key="2">
    <source>
        <dbReference type="ARBA" id="ARBA00022532"/>
    </source>
</evidence>
<organism evidence="13 14">
    <name type="scientific">Wigglesworthia glossinidia brevipalpis</name>
    <dbReference type="NCBI Taxonomy" id="36870"/>
    <lineage>
        <taxon>Bacteria</taxon>
        <taxon>Pseudomonadati</taxon>
        <taxon>Pseudomonadota</taxon>
        <taxon>Gammaproteobacteria</taxon>
        <taxon>Enterobacterales</taxon>
        <taxon>Erwiniaceae</taxon>
        <taxon>Wigglesworthia</taxon>
    </lineage>
</organism>
<sequence length="396" mass="44471">MNLHEYQAKKLFNKYEIPIPKGYCIKELDEIEKTISNLSTGPWVIKCQIHAGGRGKSGGIKITNSKKEIHEFAKKWLGNKLITYQTDKNGQKVNYLLIEKKTIIKKELYLSFVINRKKSSIMLISSDSGGVDIENIFKKKSNNIYKEILESCYLIQDFQSRKIAFKLGLQGNQINQFVKICNKLSLLFLENDLTTLEINPIVIDDKNNLICLDGKIIIDDNAIYRNYSLYEEHDNSQLDKREVYAANDNLNYIPLDGNIGCMVNGAGLAMGTMDLIKFHGGNPANFLDVGGNTTVEKVEKAFKIILLDSNVKVILVNIFGGIVRCDLISNGIINSVINLKIKIPIIVRLEGNNSINGIKALKKSNLNIIAANSLNDAVKKAIKNSIGKHNYVDFNR</sequence>
<dbReference type="AlphaFoldDB" id="Q8D2D7"/>
<feature type="domain" description="ATP-citrate synthase/succinyl-CoA ligase C-terminal" evidence="11">
    <location>
        <begin position="262"/>
        <end position="382"/>
    </location>
</feature>
<feature type="binding site" evidence="10">
    <location>
        <position position="99"/>
    </location>
    <ligand>
        <name>ATP</name>
        <dbReference type="ChEBI" id="CHEBI:30616"/>
    </ligand>
</feature>
<evidence type="ECO:0000256" key="4">
    <source>
        <dbReference type="ARBA" id="ARBA00022723"/>
    </source>
</evidence>
<dbReference type="PIRSF" id="PIRSF001554">
    <property type="entry name" value="SucCS_beta"/>
    <property type="match status" value="1"/>
</dbReference>
<dbReference type="GO" id="GO:0006104">
    <property type="term" value="P:succinyl-CoA metabolic process"/>
    <property type="evidence" value="ECO:0007669"/>
    <property type="project" value="TreeGrafter"/>
</dbReference>
<evidence type="ECO:0000259" key="12">
    <source>
        <dbReference type="Pfam" id="PF08442"/>
    </source>
</evidence>
<feature type="binding site" evidence="10">
    <location>
        <begin position="321"/>
        <end position="323"/>
    </location>
    <ligand>
        <name>substrate</name>
        <note>ligand shared with subunit alpha</note>
    </ligand>
</feature>
<gene>
    <name evidence="10 13" type="primary">sucC</name>
</gene>
<name>Q8D2D7_WIGBR</name>
<dbReference type="EMBL" id="BA000021">
    <property type="protein sequence ID" value="BAC24563.1"/>
    <property type="molecule type" value="Genomic_DNA"/>
</dbReference>
<feature type="binding site" evidence="10">
    <location>
        <position position="213"/>
    </location>
    <ligand>
        <name>Mg(2+)</name>
        <dbReference type="ChEBI" id="CHEBI:18420"/>
    </ligand>
</feature>
<dbReference type="InterPro" id="IPR013815">
    <property type="entry name" value="ATP_grasp_subdomain_1"/>
</dbReference>
<evidence type="ECO:0000256" key="8">
    <source>
        <dbReference type="ARBA" id="ARBA00050563"/>
    </source>
</evidence>
<comment type="subunit">
    <text evidence="10">Heterotetramer of two alpha and two beta subunits.</text>
</comment>
<feature type="binding site" evidence="10">
    <location>
        <position position="264"/>
    </location>
    <ligand>
        <name>substrate</name>
        <note>ligand shared with subunit alpha</note>
    </ligand>
</feature>
<keyword evidence="6 10" id="KW-0067">ATP-binding</keyword>
<reference evidence="13 14" key="1">
    <citation type="journal article" date="2002" name="Nat. Genet.">
        <title>Genome sequence of the endocellular obligate symbiont of tsetse flies, Wigglesworthia glossinidia.</title>
        <authorList>
            <person name="Akman L."/>
            <person name="Yamashita A."/>
            <person name="Watanabe H."/>
            <person name="Oshima K."/>
            <person name="Shiba T."/>
            <person name="Hattori M."/>
            <person name="Aksoy S."/>
        </authorList>
    </citation>
    <scope>NUCLEOTIDE SEQUENCE [LARGE SCALE GENOMIC DNA]</scope>
</reference>
<comment type="function">
    <text evidence="10">Succinyl-CoA synthetase functions in the citric acid cycle (TCA), coupling the hydrolysis of succinyl-CoA to the synthesis of either ATP or GTP and thus represents the only step of substrate-level phosphorylation in the TCA. The beta subunit provides nucleotide specificity of the enzyme and binds the substrate succinate, while the binding sites for coenzyme A and phosphate are found in the alpha subunit.</text>
</comment>
<keyword evidence="7 10" id="KW-0460">Magnesium</keyword>
<dbReference type="PROSITE" id="PS01217">
    <property type="entry name" value="SUCCINYL_COA_LIG_3"/>
    <property type="match status" value="1"/>
</dbReference>
<dbReference type="NCBIfam" id="TIGR01016">
    <property type="entry name" value="sucCoAbeta"/>
    <property type="match status" value="1"/>
</dbReference>
<dbReference type="FunFam" id="3.30.470.20:FF:000002">
    <property type="entry name" value="Succinate--CoA ligase [ADP-forming] subunit beta"/>
    <property type="match status" value="1"/>
</dbReference>
<comment type="cofactor">
    <cofactor evidence="10">
        <name>Mg(2+)</name>
        <dbReference type="ChEBI" id="CHEBI:18420"/>
    </cofactor>
    <text evidence="10">Binds 1 Mg(2+) ion per subunit.</text>
</comment>
<dbReference type="GO" id="GO:0000287">
    <property type="term" value="F:magnesium ion binding"/>
    <property type="evidence" value="ECO:0007669"/>
    <property type="project" value="UniProtKB-UniRule"/>
</dbReference>
<evidence type="ECO:0000256" key="3">
    <source>
        <dbReference type="ARBA" id="ARBA00022598"/>
    </source>
</evidence>
<keyword evidence="5 10" id="KW-0547">Nucleotide-binding</keyword>
<proteinExistence type="inferred from homology"/>
<keyword evidence="14" id="KW-1185">Reference proteome</keyword>
<keyword evidence="3 10" id="KW-0436">Ligase</keyword>
<dbReference type="HOGENOM" id="CLU_037430_0_2_6"/>
<dbReference type="EC" id="6.2.1.5" evidence="10"/>
<dbReference type="SUPFAM" id="SSF52210">
    <property type="entry name" value="Succinyl-CoA synthetase domains"/>
    <property type="match status" value="1"/>
</dbReference>
<dbReference type="GO" id="GO:0005829">
    <property type="term" value="C:cytosol"/>
    <property type="evidence" value="ECO:0007669"/>
    <property type="project" value="TreeGrafter"/>
</dbReference>
<evidence type="ECO:0000313" key="13">
    <source>
        <dbReference type="EMBL" id="BAC24563.1"/>
    </source>
</evidence>
<dbReference type="UniPathway" id="UPA00223">
    <property type="reaction ID" value="UER00999"/>
</dbReference>
<comment type="pathway">
    <text evidence="10">Carbohydrate metabolism; tricarboxylic acid cycle; succinate from succinyl-CoA (ligase route): step 1/1.</text>
</comment>
<dbReference type="GO" id="GO:0004775">
    <property type="term" value="F:succinate-CoA ligase (ADP-forming) activity"/>
    <property type="evidence" value="ECO:0007669"/>
    <property type="project" value="UniProtKB-UniRule"/>
</dbReference>
<evidence type="ECO:0000256" key="7">
    <source>
        <dbReference type="ARBA" id="ARBA00022842"/>
    </source>
</evidence>
<dbReference type="Proteomes" id="UP000000562">
    <property type="component" value="Chromosome"/>
</dbReference>
<comment type="catalytic activity">
    <reaction evidence="8">
        <text>succinate + ATP + CoA = succinyl-CoA + ADP + phosphate</text>
        <dbReference type="Rhea" id="RHEA:17661"/>
        <dbReference type="ChEBI" id="CHEBI:30031"/>
        <dbReference type="ChEBI" id="CHEBI:30616"/>
        <dbReference type="ChEBI" id="CHEBI:43474"/>
        <dbReference type="ChEBI" id="CHEBI:57287"/>
        <dbReference type="ChEBI" id="CHEBI:57292"/>
        <dbReference type="ChEBI" id="CHEBI:456216"/>
        <dbReference type="EC" id="6.2.1.5"/>
    </reaction>
    <physiologicalReaction direction="right-to-left" evidence="8">
        <dbReference type="Rhea" id="RHEA:17663"/>
    </physiologicalReaction>
</comment>
<evidence type="ECO:0000256" key="6">
    <source>
        <dbReference type="ARBA" id="ARBA00022840"/>
    </source>
</evidence>
<dbReference type="KEGG" id="wbr:sucC"/>
<evidence type="ECO:0000256" key="5">
    <source>
        <dbReference type="ARBA" id="ARBA00022741"/>
    </source>
</evidence>
<dbReference type="GO" id="GO:0042709">
    <property type="term" value="C:succinate-CoA ligase complex"/>
    <property type="evidence" value="ECO:0007669"/>
    <property type="project" value="UniProtKB-ARBA"/>
</dbReference>
<feature type="binding site" evidence="10">
    <location>
        <position position="199"/>
    </location>
    <ligand>
        <name>Mg(2+)</name>
        <dbReference type="ChEBI" id="CHEBI:18420"/>
    </ligand>
</feature>
<dbReference type="Gene3D" id="3.30.470.20">
    <property type="entry name" value="ATP-grasp fold, B domain"/>
    <property type="match status" value="1"/>
</dbReference>
<dbReference type="STRING" id="36870.gene:10368919"/>
<feature type="binding site" evidence="10">
    <location>
        <position position="107"/>
    </location>
    <ligand>
        <name>ATP</name>
        <dbReference type="ChEBI" id="CHEBI:30616"/>
    </ligand>
</feature>
<dbReference type="Gene3D" id="3.30.1490.20">
    <property type="entry name" value="ATP-grasp fold, A domain"/>
    <property type="match status" value="1"/>
</dbReference>
<accession>Q8D2D7</accession>
<dbReference type="PANTHER" id="PTHR11815">
    <property type="entry name" value="SUCCINYL-COA SYNTHETASE BETA CHAIN"/>
    <property type="match status" value="1"/>
</dbReference>
<feature type="binding site" evidence="10">
    <location>
        <position position="102"/>
    </location>
    <ligand>
        <name>ATP</name>
        <dbReference type="ChEBI" id="CHEBI:30616"/>
    </ligand>
</feature>
<keyword evidence="4 10" id="KW-0479">Metal-binding</keyword>
<feature type="binding site" evidence="10">
    <location>
        <begin position="53"/>
        <end position="55"/>
    </location>
    <ligand>
        <name>ATP</name>
        <dbReference type="ChEBI" id="CHEBI:30616"/>
    </ligand>
</feature>
<evidence type="ECO:0000256" key="1">
    <source>
        <dbReference type="ARBA" id="ARBA00009182"/>
    </source>
</evidence>
<feature type="domain" description="ATP-grasp fold succinyl-CoA synthetase-type" evidence="12">
    <location>
        <begin position="2"/>
        <end position="203"/>
    </location>
</feature>
<comment type="similarity">
    <text evidence="1 10">Belongs to the succinate/malate CoA ligase beta subunit family.</text>
</comment>
<keyword evidence="2 10" id="KW-0816">Tricarboxylic acid cycle</keyword>
<evidence type="ECO:0000313" key="14">
    <source>
        <dbReference type="Proteomes" id="UP000000562"/>
    </source>
</evidence>
<protein>
    <recommendedName>
        <fullName evidence="10">Succinate--CoA ligase [ADP-forming] subunit beta</fullName>
        <ecNumber evidence="10">6.2.1.5</ecNumber>
    </recommendedName>
    <alternativeName>
        <fullName evidence="10">Succinyl-CoA synthetase subunit beta</fullName>
        <shortName evidence="10">SCS-beta</shortName>
    </alternativeName>
</protein>
<dbReference type="InterPro" id="IPR016102">
    <property type="entry name" value="Succinyl-CoA_synth-like"/>
</dbReference>
<dbReference type="Pfam" id="PF00549">
    <property type="entry name" value="Ligase_CoA"/>
    <property type="match status" value="1"/>
</dbReference>
<dbReference type="FunFam" id="3.40.50.261:FF:000001">
    <property type="entry name" value="Succinate--CoA ligase [ADP-forming] subunit beta"/>
    <property type="match status" value="1"/>
</dbReference>
<feature type="binding site" evidence="10">
    <location>
        <position position="46"/>
    </location>
    <ligand>
        <name>ATP</name>
        <dbReference type="ChEBI" id="CHEBI:30616"/>
    </ligand>
</feature>
<dbReference type="OrthoDB" id="9802602at2"/>
<dbReference type="NCBIfam" id="NF001913">
    <property type="entry name" value="PRK00696.1"/>
    <property type="match status" value="1"/>
</dbReference>
<evidence type="ECO:0000256" key="9">
    <source>
        <dbReference type="ARBA" id="ARBA00052891"/>
    </source>
</evidence>
<dbReference type="Pfam" id="PF08442">
    <property type="entry name" value="ATP-grasp_2"/>
    <property type="match status" value="1"/>
</dbReference>
<dbReference type="PANTHER" id="PTHR11815:SF10">
    <property type="entry name" value="SUCCINATE--COA LIGASE [GDP-FORMING] SUBUNIT BETA, MITOCHONDRIAL"/>
    <property type="match status" value="1"/>
</dbReference>
<dbReference type="InterPro" id="IPR005811">
    <property type="entry name" value="SUCC_ACL_C"/>
</dbReference>
<dbReference type="InterPro" id="IPR013650">
    <property type="entry name" value="ATP-grasp_succ-CoA_synth-type"/>
</dbReference>
<dbReference type="FunFam" id="3.30.1490.20:FF:000002">
    <property type="entry name" value="Succinate--CoA ligase [ADP-forming] subunit beta"/>
    <property type="match status" value="1"/>
</dbReference>
<dbReference type="Gene3D" id="3.40.50.261">
    <property type="entry name" value="Succinyl-CoA synthetase domains"/>
    <property type="match status" value="1"/>
</dbReference>
<dbReference type="GO" id="GO:0006099">
    <property type="term" value="P:tricarboxylic acid cycle"/>
    <property type="evidence" value="ECO:0007669"/>
    <property type="project" value="UniProtKB-UniRule"/>
</dbReference>
<evidence type="ECO:0000259" key="11">
    <source>
        <dbReference type="Pfam" id="PF00549"/>
    </source>
</evidence>
<dbReference type="GO" id="GO:0004776">
    <property type="term" value="F:succinate-CoA ligase (GDP-forming) activity"/>
    <property type="evidence" value="ECO:0007669"/>
    <property type="project" value="RHEA"/>
</dbReference>
<dbReference type="InterPro" id="IPR005809">
    <property type="entry name" value="Succ_CoA_ligase-like_bsu"/>
</dbReference>
<dbReference type="eggNOG" id="COG0045">
    <property type="taxonomic scope" value="Bacteria"/>
</dbReference>
<evidence type="ECO:0000256" key="10">
    <source>
        <dbReference type="HAMAP-Rule" id="MF_00558"/>
    </source>
</evidence>
<dbReference type="HAMAP" id="MF_00558">
    <property type="entry name" value="Succ_CoA_beta"/>
    <property type="match status" value="1"/>
</dbReference>